<evidence type="ECO:0000259" key="6">
    <source>
        <dbReference type="Pfam" id="PF17289"/>
    </source>
</evidence>
<sequence length="525" mass="58741">MSAAVSPAVMLDLIAREQARRKASASLYEFVQQAWHVMEPGVPFVPSWHIEAICEHLEAVSSGDITRLLINIPPRHSKSTIVSVAWCAWEWLTSPEQKFLAASYSGTLSIRDNLKARRLIQSPWYQERWGHMFQLSGDQNAKQRFENNKTGYRLATSVGGTATGEGGSRLILDDPHGAQDAQSDTMRETALEWFDMVWSTRLNNPKTDAMVTVMQRLHEKDISGHILDDIGGWEHICIPAEWDGKKRSTVLGPYDPRTVKGELICPDRFGEAEITKLKQLLGIYGSSGQLQQDPSPTEGGILATSHFQLWQAAIRLPQFEYILQSYDTAFTERTTGDPTACTVWGVFTHRGQRNAMLLDAWDEHLSYPELRSRVIRDWTSQYGADASPKAGMPTKGRKPDRLLVEAKASGQSLLQDLRLAKVPAVGYNPGQADKVSRAHQAAPTLELGLLWIPESTKNPGQPVSWAATFLKQIAKFPVAEHDDYVDTFTQAVIFLKNDGWFELPQASDADEPRPYKKERSNPYAA</sequence>
<accession>A0A6J5LCM4</accession>
<feature type="region of interest" description="Disordered" evidence="5">
    <location>
        <begin position="505"/>
        <end position="525"/>
    </location>
</feature>
<evidence type="ECO:0000256" key="1">
    <source>
        <dbReference type="ARBA" id="ARBA00022612"/>
    </source>
</evidence>
<feature type="compositionally biased region" description="Basic and acidic residues" evidence="5">
    <location>
        <begin position="510"/>
        <end position="525"/>
    </location>
</feature>
<evidence type="ECO:0000256" key="5">
    <source>
        <dbReference type="SAM" id="MobiDB-lite"/>
    </source>
</evidence>
<protein>
    <submittedName>
        <fullName evidence="7">Terminase RNaseH-like domain containing protein</fullName>
    </submittedName>
</protein>
<keyword evidence="1" id="KW-1188">Viral release from host cell</keyword>
<keyword evidence="4" id="KW-0231">Viral genome packaging</keyword>
<keyword evidence="2" id="KW-0547">Nucleotide-binding</keyword>
<reference evidence="7" key="1">
    <citation type="submission" date="2020-04" db="EMBL/GenBank/DDBJ databases">
        <authorList>
            <person name="Chiriac C."/>
            <person name="Salcher M."/>
            <person name="Ghai R."/>
            <person name="Kavagutti S V."/>
        </authorList>
    </citation>
    <scope>NUCLEOTIDE SEQUENCE</scope>
</reference>
<organism evidence="7">
    <name type="scientific">uncultured Caudovirales phage</name>
    <dbReference type="NCBI Taxonomy" id="2100421"/>
    <lineage>
        <taxon>Viruses</taxon>
        <taxon>Duplodnaviria</taxon>
        <taxon>Heunggongvirae</taxon>
        <taxon>Uroviricota</taxon>
        <taxon>Caudoviricetes</taxon>
        <taxon>Peduoviridae</taxon>
        <taxon>Maltschvirus</taxon>
        <taxon>Maltschvirus maltsch</taxon>
    </lineage>
</organism>
<evidence type="ECO:0000256" key="4">
    <source>
        <dbReference type="ARBA" id="ARBA00023219"/>
    </source>
</evidence>
<evidence type="ECO:0000256" key="3">
    <source>
        <dbReference type="ARBA" id="ARBA00022840"/>
    </source>
</evidence>
<evidence type="ECO:0000313" key="7">
    <source>
        <dbReference type="EMBL" id="CAB4130897.1"/>
    </source>
</evidence>
<dbReference type="Gene3D" id="3.40.50.300">
    <property type="entry name" value="P-loop containing nucleotide triphosphate hydrolases"/>
    <property type="match status" value="1"/>
</dbReference>
<name>A0A6J5LCM4_9CAUD</name>
<dbReference type="Gene3D" id="3.30.420.240">
    <property type="match status" value="1"/>
</dbReference>
<feature type="domain" description="Terminase large subunit gp17-like C-terminal" evidence="6">
    <location>
        <begin position="325"/>
        <end position="492"/>
    </location>
</feature>
<dbReference type="EMBL" id="LR796241">
    <property type="protein sequence ID" value="CAB4130897.1"/>
    <property type="molecule type" value="Genomic_DNA"/>
</dbReference>
<dbReference type="Pfam" id="PF17289">
    <property type="entry name" value="Terminase_6C"/>
    <property type="match status" value="1"/>
</dbReference>
<keyword evidence="3" id="KW-0067">ATP-binding</keyword>
<dbReference type="GO" id="GO:0005524">
    <property type="term" value="F:ATP binding"/>
    <property type="evidence" value="ECO:0007669"/>
    <property type="project" value="UniProtKB-KW"/>
</dbReference>
<evidence type="ECO:0000256" key="2">
    <source>
        <dbReference type="ARBA" id="ARBA00022741"/>
    </source>
</evidence>
<proteinExistence type="predicted"/>
<dbReference type="InterPro" id="IPR027417">
    <property type="entry name" value="P-loop_NTPase"/>
</dbReference>
<dbReference type="InterPro" id="IPR035421">
    <property type="entry name" value="Terminase_6C"/>
</dbReference>
<gene>
    <name evidence="7" type="ORF">UFOVP126_26</name>
</gene>